<dbReference type="PIRSF" id="PIRSF006779">
    <property type="entry name" value="UCP006779"/>
    <property type="match status" value="1"/>
</dbReference>
<keyword evidence="1" id="KW-0949">S-adenosyl-L-methionine</keyword>
<sequence length="265" mass="29089">MVVLVLLSDFGTKDAYASLMRAAAKKINSDLHIEDLTHGIQRFCVYCGAYVLYTSYKWFPEDSIFVAVVDPGVGGPRRGIIIKAKNTWFVGPDNGILWPVIEENSGESEAFVIDEKRVVPWPISSTFHGRDVFAPAAARISRGEDPLSFSYKTNIHSLKTLSLRYSEEIDGARCFKVIYVDGFGDVVLSAEGEKAKELLSIGKVRVLYKGGEIGEAIPTTTFSLVPTGAIALYINSFGFLELSINMSSLAEKFGLEVGDKVCLKQ</sequence>
<dbReference type="EMBL" id="DTLS01000145">
    <property type="protein sequence ID" value="HGZ60530.1"/>
    <property type="molecule type" value="Genomic_DNA"/>
</dbReference>
<name>A0A7J3SLM5_9CREN</name>
<gene>
    <name evidence="5" type="ORF">ENW83_04940</name>
</gene>
<evidence type="ECO:0000259" key="4">
    <source>
        <dbReference type="Pfam" id="PF20257"/>
    </source>
</evidence>
<feature type="domain" description="S-adenosyl-l-methionine hydroxide adenosyltransferase C-terminal" evidence="4">
    <location>
        <begin position="176"/>
        <end position="261"/>
    </location>
</feature>
<proteinExistence type="inferred from homology"/>
<evidence type="ECO:0008006" key="6">
    <source>
        <dbReference type="Google" id="ProtNLM"/>
    </source>
</evidence>
<dbReference type="InterPro" id="IPR023227">
    <property type="entry name" value="SAM_OH_AdoTrfase_C_sf"/>
</dbReference>
<dbReference type="Pfam" id="PF01887">
    <property type="entry name" value="SAM_HAT_N"/>
    <property type="match status" value="1"/>
</dbReference>
<dbReference type="Gene3D" id="3.40.50.10790">
    <property type="entry name" value="S-adenosyl-l-methionine hydroxide adenosyltransferase, N-terminal"/>
    <property type="match status" value="1"/>
</dbReference>
<dbReference type="PANTHER" id="PTHR35092:SF1">
    <property type="entry name" value="CHLORINASE MJ1651"/>
    <property type="match status" value="1"/>
</dbReference>
<dbReference type="InterPro" id="IPR046469">
    <property type="entry name" value="SAM_HAT_N"/>
</dbReference>
<protein>
    <recommendedName>
        <fullName evidence="6">SAM-dependent chlorinase/fluorinase</fullName>
    </recommendedName>
</protein>
<dbReference type="InterPro" id="IPR023228">
    <property type="entry name" value="SAM_OH_AdoTrfase_N_sf"/>
</dbReference>
<dbReference type="Gene3D" id="2.40.30.90">
    <property type="entry name" value="Bacterial fluorinating enzyme like"/>
    <property type="match status" value="1"/>
</dbReference>
<dbReference type="InterPro" id="IPR002747">
    <property type="entry name" value="SAM_OH_AdoTrfase"/>
</dbReference>
<dbReference type="SUPFAM" id="SSF102522">
    <property type="entry name" value="Bacterial fluorinating enzyme, N-terminal domain"/>
    <property type="match status" value="1"/>
</dbReference>
<dbReference type="Pfam" id="PF20257">
    <property type="entry name" value="SAM_HAT_C"/>
    <property type="match status" value="1"/>
</dbReference>
<organism evidence="5">
    <name type="scientific">Fervidicoccus fontis</name>
    <dbReference type="NCBI Taxonomy" id="683846"/>
    <lineage>
        <taxon>Archaea</taxon>
        <taxon>Thermoproteota</taxon>
        <taxon>Thermoprotei</taxon>
        <taxon>Fervidicoccales</taxon>
        <taxon>Fervidicoccaceae</taxon>
        <taxon>Fervidicoccus</taxon>
    </lineage>
</organism>
<comment type="similarity">
    <text evidence="2">Belongs to the SAM hydrolase / SAM-dependent halogenase family.</text>
</comment>
<feature type="domain" description="S-adenosyl-l-methionine hydroxide adenosyltransferase N-terminal" evidence="3">
    <location>
        <begin position="4"/>
        <end position="146"/>
    </location>
</feature>
<dbReference type="SUPFAM" id="SSF101852">
    <property type="entry name" value="Bacterial fluorinating enzyme, C-terminal domain"/>
    <property type="match status" value="1"/>
</dbReference>
<dbReference type="PANTHER" id="PTHR35092">
    <property type="entry name" value="CHLORINASE MJ1651"/>
    <property type="match status" value="1"/>
</dbReference>
<dbReference type="AlphaFoldDB" id="A0A7J3SLM5"/>
<accession>A0A7J3SLM5</accession>
<evidence type="ECO:0000256" key="2">
    <source>
        <dbReference type="ARBA" id="ARBA00024035"/>
    </source>
</evidence>
<comment type="caution">
    <text evidence="5">The sequence shown here is derived from an EMBL/GenBank/DDBJ whole genome shotgun (WGS) entry which is preliminary data.</text>
</comment>
<evidence type="ECO:0000256" key="1">
    <source>
        <dbReference type="ARBA" id="ARBA00022691"/>
    </source>
</evidence>
<dbReference type="InterPro" id="IPR046470">
    <property type="entry name" value="SAM_HAT_C"/>
</dbReference>
<evidence type="ECO:0000259" key="3">
    <source>
        <dbReference type="Pfam" id="PF01887"/>
    </source>
</evidence>
<evidence type="ECO:0000313" key="5">
    <source>
        <dbReference type="EMBL" id="HGZ60530.1"/>
    </source>
</evidence>
<reference evidence="5" key="1">
    <citation type="journal article" date="2020" name="mSystems">
        <title>Genome- and Community-Level Interaction Insights into Carbon Utilization and Element Cycling Functions of Hydrothermarchaeota in Hydrothermal Sediment.</title>
        <authorList>
            <person name="Zhou Z."/>
            <person name="Liu Y."/>
            <person name="Xu W."/>
            <person name="Pan J."/>
            <person name="Luo Z.H."/>
            <person name="Li M."/>
        </authorList>
    </citation>
    <scope>NUCLEOTIDE SEQUENCE [LARGE SCALE GENOMIC DNA]</scope>
    <source>
        <strain evidence="5">SpSt-885</strain>
    </source>
</reference>